<keyword evidence="4" id="KW-0862">Zinc</keyword>
<dbReference type="InterPro" id="IPR022755">
    <property type="entry name" value="Znf_C2H2_jaz"/>
</dbReference>
<dbReference type="EMBL" id="KB908844">
    <property type="protein sequence ID" value="EOA82624.1"/>
    <property type="molecule type" value="Genomic_DNA"/>
</dbReference>
<dbReference type="Pfam" id="PF12756">
    <property type="entry name" value="zf-C2H2_2"/>
    <property type="match status" value="1"/>
</dbReference>
<dbReference type="OrthoDB" id="6077919at2759"/>
<keyword evidence="8" id="KW-1185">Reference proteome</keyword>
<dbReference type="PROSITE" id="PS00028">
    <property type="entry name" value="ZINC_FINGER_C2H2_1"/>
    <property type="match status" value="3"/>
</dbReference>
<proteinExistence type="predicted"/>
<name>R0JYW4_EXST2</name>
<dbReference type="PANTHER" id="PTHR24379">
    <property type="entry name" value="KRAB AND ZINC FINGER DOMAIN-CONTAINING"/>
    <property type="match status" value="1"/>
</dbReference>
<protein>
    <recommendedName>
        <fullName evidence="6">C2H2-type domain-containing protein</fullName>
    </recommendedName>
</protein>
<evidence type="ECO:0000256" key="4">
    <source>
        <dbReference type="ARBA" id="ARBA00022833"/>
    </source>
</evidence>
<feature type="non-terminal residue" evidence="7">
    <location>
        <position position="392"/>
    </location>
</feature>
<feature type="non-terminal residue" evidence="7">
    <location>
        <position position="1"/>
    </location>
</feature>
<keyword evidence="2" id="KW-0677">Repeat</keyword>
<dbReference type="SMART" id="SM00355">
    <property type="entry name" value="ZnF_C2H2"/>
    <property type="match status" value="6"/>
</dbReference>
<dbReference type="PANTHER" id="PTHR24379:SF121">
    <property type="entry name" value="C2H2-TYPE DOMAIN-CONTAINING PROTEIN"/>
    <property type="match status" value="1"/>
</dbReference>
<evidence type="ECO:0000259" key="6">
    <source>
        <dbReference type="PROSITE" id="PS50157"/>
    </source>
</evidence>
<dbReference type="GO" id="GO:0008270">
    <property type="term" value="F:zinc ion binding"/>
    <property type="evidence" value="ECO:0007669"/>
    <property type="project" value="UniProtKB-KW"/>
</dbReference>
<evidence type="ECO:0000313" key="8">
    <source>
        <dbReference type="Proteomes" id="UP000016935"/>
    </source>
</evidence>
<dbReference type="Proteomes" id="UP000016935">
    <property type="component" value="Unassembled WGS sequence"/>
</dbReference>
<dbReference type="SUPFAM" id="SSF57667">
    <property type="entry name" value="beta-beta-alpha zinc fingers"/>
    <property type="match status" value="1"/>
</dbReference>
<dbReference type="InterPro" id="IPR013087">
    <property type="entry name" value="Znf_C2H2_type"/>
</dbReference>
<evidence type="ECO:0000256" key="3">
    <source>
        <dbReference type="ARBA" id="ARBA00022771"/>
    </source>
</evidence>
<evidence type="ECO:0000256" key="2">
    <source>
        <dbReference type="ARBA" id="ARBA00022737"/>
    </source>
</evidence>
<dbReference type="AlphaFoldDB" id="R0JYW4"/>
<reference evidence="7 8" key="1">
    <citation type="journal article" date="2012" name="PLoS Pathog.">
        <title>Diverse lifestyles and strategies of plant pathogenesis encoded in the genomes of eighteen Dothideomycetes fungi.</title>
        <authorList>
            <person name="Ohm R.A."/>
            <person name="Feau N."/>
            <person name="Henrissat B."/>
            <person name="Schoch C.L."/>
            <person name="Horwitz B.A."/>
            <person name="Barry K.W."/>
            <person name="Condon B.J."/>
            <person name="Copeland A.C."/>
            <person name="Dhillon B."/>
            <person name="Glaser F."/>
            <person name="Hesse C.N."/>
            <person name="Kosti I."/>
            <person name="LaButti K."/>
            <person name="Lindquist E.A."/>
            <person name="Lucas S."/>
            <person name="Salamov A.A."/>
            <person name="Bradshaw R.E."/>
            <person name="Ciuffetti L."/>
            <person name="Hamelin R.C."/>
            <person name="Kema G.H.J."/>
            <person name="Lawrence C."/>
            <person name="Scott J.A."/>
            <person name="Spatafora J.W."/>
            <person name="Turgeon B.G."/>
            <person name="de Wit P.J.G.M."/>
            <person name="Zhong S."/>
            <person name="Goodwin S.B."/>
            <person name="Grigoriev I.V."/>
        </authorList>
    </citation>
    <scope>NUCLEOTIDE SEQUENCE [LARGE SCALE GENOMIC DNA]</scope>
    <source>
        <strain evidence="8">28A</strain>
    </source>
</reference>
<sequence length="392" mass="44209">LLQCFCGRTYTYAIDLDEHRRARGHFPSHVCTSSCRHPLLVQYDYITRKCGCCGKLCERLDILEDHRITTGHCFCSECDLPFESQSAWKSHCKAELHASEYRCCNCDISFKDIHALNAHMASRAHRKPLQQKPYSTCKICRRMFPSLQSLQQHCESIKHKPFSALSCPVGDGCKGKFSAPSALLHHLESGKCCSGMDRDDIYDMIQLYDKDCTIHTLPTPTPSSATYFSTNYLPPYPGRSITSHDSSDGWSLVTPIHSQGSLEGSLVDWSPLEDSLLSLGRRYVVDKIGSELRCPLCPKKRKSFGTMQALQQHMISPVHCDKVYLCPSNVLSFGLGRSEIKQGRRKQFTTLSGLAQHLESGACHGGKQTFLCCIEFIQQHLEEWGFGEMRLL</sequence>
<dbReference type="PROSITE" id="PS50157">
    <property type="entry name" value="ZINC_FINGER_C2H2_2"/>
    <property type="match status" value="1"/>
</dbReference>
<keyword evidence="1" id="KW-0479">Metal-binding</keyword>
<dbReference type="RefSeq" id="XP_008029516.1">
    <property type="nucleotide sequence ID" value="XM_008031325.1"/>
</dbReference>
<feature type="domain" description="C2H2-type" evidence="6">
    <location>
        <begin position="101"/>
        <end position="128"/>
    </location>
</feature>
<dbReference type="InterPro" id="IPR036236">
    <property type="entry name" value="Znf_C2H2_sf"/>
</dbReference>
<evidence type="ECO:0000256" key="5">
    <source>
        <dbReference type="PROSITE-ProRule" id="PRU00042"/>
    </source>
</evidence>
<dbReference type="Gene3D" id="3.30.160.60">
    <property type="entry name" value="Classic Zinc Finger"/>
    <property type="match status" value="1"/>
</dbReference>
<dbReference type="InterPro" id="IPR041661">
    <property type="entry name" value="ZN622/Rei1/Reh1_Znf-C2H2"/>
</dbReference>
<gene>
    <name evidence="7" type="ORF">SETTUDRAFT_52074</name>
</gene>
<evidence type="ECO:0000256" key="1">
    <source>
        <dbReference type="ARBA" id="ARBA00022723"/>
    </source>
</evidence>
<dbReference type="Pfam" id="PF12171">
    <property type="entry name" value="zf-C2H2_jaz"/>
    <property type="match status" value="1"/>
</dbReference>
<dbReference type="Pfam" id="PF12874">
    <property type="entry name" value="zf-met"/>
    <property type="match status" value="1"/>
</dbReference>
<dbReference type="STRING" id="671987.R0JYW4"/>
<dbReference type="GeneID" id="19405188"/>
<organism evidence="7 8">
    <name type="scientific">Exserohilum turcicum (strain 28A)</name>
    <name type="common">Northern leaf blight fungus</name>
    <name type="synonym">Setosphaeria turcica</name>
    <dbReference type="NCBI Taxonomy" id="671987"/>
    <lineage>
        <taxon>Eukaryota</taxon>
        <taxon>Fungi</taxon>
        <taxon>Dikarya</taxon>
        <taxon>Ascomycota</taxon>
        <taxon>Pezizomycotina</taxon>
        <taxon>Dothideomycetes</taxon>
        <taxon>Pleosporomycetidae</taxon>
        <taxon>Pleosporales</taxon>
        <taxon>Pleosporineae</taxon>
        <taxon>Pleosporaceae</taxon>
        <taxon>Exserohilum</taxon>
    </lineage>
</organism>
<evidence type="ECO:0000313" key="7">
    <source>
        <dbReference type="EMBL" id="EOA82624.1"/>
    </source>
</evidence>
<dbReference type="eggNOG" id="ENOG502S6FA">
    <property type="taxonomic scope" value="Eukaryota"/>
</dbReference>
<reference evidence="7 8" key="2">
    <citation type="journal article" date="2013" name="PLoS Genet.">
        <title>Comparative genome structure, secondary metabolite, and effector coding capacity across Cochliobolus pathogens.</title>
        <authorList>
            <person name="Condon B.J."/>
            <person name="Leng Y."/>
            <person name="Wu D."/>
            <person name="Bushley K.E."/>
            <person name="Ohm R.A."/>
            <person name="Otillar R."/>
            <person name="Martin J."/>
            <person name="Schackwitz W."/>
            <person name="Grimwood J."/>
            <person name="MohdZainudin N."/>
            <person name="Xue C."/>
            <person name="Wang R."/>
            <person name="Manning V.A."/>
            <person name="Dhillon B."/>
            <person name="Tu Z.J."/>
            <person name="Steffenson B.J."/>
            <person name="Salamov A."/>
            <person name="Sun H."/>
            <person name="Lowry S."/>
            <person name="LaButti K."/>
            <person name="Han J."/>
            <person name="Copeland A."/>
            <person name="Lindquist E."/>
            <person name="Barry K."/>
            <person name="Schmutz J."/>
            <person name="Baker S.E."/>
            <person name="Ciuffetti L.M."/>
            <person name="Grigoriev I.V."/>
            <person name="Zhong S."/>
            <person name="Turgeon B.G."/>
        </authorList>
    </citation>
    <scope>NUCLEOTIDE SEQUENCE [LARGE SCALE GENOMIC DNA]</scope>
    <source>
        <strain evidence="8">28A</strain>
    </source>
</reference>
<accession>R0JYW4</accession>
<dbReference type="HOGENOM" id="CLU_033740_0_0_1"/>
<keyword evidence="3 5" id="KW-0863">Zinc-finger</keyword>